<dbReference type="Gene3D" id="1.20.140.10">
    <property type="entry name" value="Butyryl-CoA Dehydrogenase, subunit A, domain 3"/>
    <property type="match status" value="1"/>
</dbReference>
<comment type="similarity">
    <text evidence="2 7">Belongs to the acyl-CoA dehydrogenase family.</text>
</comment>
<evidence type="ECO:0000313" key="11">
    <source>
        <dbReference type="EMBL" id="MFC3965244.1"/>
    </source>
</evidence>
<dbReference type="EMBL" id="JBHSAX010000019">
    <property type="protein sequence ID" value="MFC3965244.1"/>
    <property type="molecule type" value="Genomic_DNA"/>
</dbReference>
<feature type="domain" description="Acyl-CoA dehydrogenase/oxidase C-terminal" evidence="8">
    <location>
        <begin position="247"/>
        <end position="396"/>
    </location>
</feature>
<evidence type="ECO:0000256" key="1">
    <source>
        <dbReference type="ARBA" id="ARBA00001974"/>
    </source>
</evidence>
<keyword evidence="12" id="KW-1185">Reference proteome</keyword>
<dbReference type="InterPro" id="IPR013786">
    <property type="entry name" value="AcylCoA_DH/ox_N"/>
</dbReference>
<organism evidence="11 12">
    <name type="scientific">Nocardia jiangsuensis</name>
    <dbReference type="NCBI Taxonomy" id="1691563"/>
    <lineage>
        <taxon>Bacteria</taxon>
        <taxon>Bacillati</taxon>
        <taxon>Actinomycetota</taxon>
        <taxon>Actinomycetes</taxon>
        <taxon>Mycobacteriales</taxon>
        <taxon>Nocardiaceae</taxon>
        <taxon>Nocardia</taxon>
    </lineage>
</organism>
<dbReference type="InterPro" id="IPR009100">
    <property type="entry name" value="AcylCoA_DH/oxidase_NM_dom_sf"/>
</dbReference>
<dbReference type="Gene3D" id="1.10.540.10">
    <property type="entry name" value="Acyl-CoA dehydrogenase/oxidase, N-terminal domain"/>
    <property type="match status" value="1"/>
</dbReference>
<accession>A0ABV8DZW3</accession>
<feature type="domain" description="Acyl-CoA dehydrogenase/oxidase N-terminal" evidence="10">
    <location>
        <begin position="11"/>
        <end position="130"/>
    </location>
</feature>
<evidence type="ECO:0000256" key="2">
    <source>
        <dbReference type="ARBA" id="ARBA00009347"/>
    </source>
</evidence>
<dbReference type="PANTHER" id="PTHR48083:SF13">
    <property type="entry name" value="ACYL-COA DEHYDROGENASE FAMILY MEMBER 11"/>
    <property type="match status" value="1"/>
</dbReference>
<dbReference type="Gene3D" id="2.40.110.10">
    <property type="entry name" value="Butyryl-CoA Dehydrogenase, subunit A, domain 2"/>
    <property type="match status" value="1"/>
</dbReference>
<evidence type="ECO:0000256" key="4">
    <source>
        <dbReference type="ARBA" id="ARBA00022630"/>
    </source>
</evidence>
<proteinExistence type="inferred from homology"/>
<evidence type="ECO:0000259" key="9">
    <source>
        <dbReference type="Pfam" id="PF02770"/>
    </source>
</evidence>
<dbReference type="Proteomes" id="UP001595696">
    <property type="component" value="Unassembled WGS sequence"/>
</dbReference>
<gene>
    <name evidence="11" type="ORF">ACFO0B_24925</name>
</gene>
<evidence type="ECO:0000256" key="5">
    <source>
        <dbReference type="ARBA" id="ARBA00022827"/>
    </source>
</evidence>
<feature type="domain" description="Acyl-CoA oxidase/dehydrogenase middle" evidence="9">
    <location>
        <begin position="134"/>
        <end position="216"/>
    </location>
</feature>
<dbReference type="InterPro" id="IPR006091">
    <property type="entry name" value="Acyl-CoA_Oxase/DH_mid-dom"/>
</dbReference>
<comment type="cofactor">
    <cofactor evidence="1 7">
        <name>FAD</name>
        <dbReference type="ChEBI" id="CHEBI:57692"/>
    </cofactor>
</comment>
<dbReference type="InterPro" id="IPR037069">
    <property type="entry name" value="AcylCoA_DH/ox_N_sf"/>
</dbReference>
<evidence type="ECO:0000313" key="12">
    <source>
        <dbReference type="Proteomes" id="UP001595696"/>
    </source>
</evidence>
<dbReference type="Pfam" id="PF02771">
    <property type="entry name" value="Acyl-CoA_dh_N"/>
    <property type="match status" value="1"/>
</dbReference>
<dbReference type="Pfam" id="PF00441">
    <property type="entry name" value="Acyl-CoA_dh_1"/>
    <property type="match status" value="1"/>
</dbReference>
<dbReference type="SUPFAM" id="SSF56645">
    <property type="entry name" value="Acyl-CoA dehydrogenase NM domain-like"/>
    <property type="match status" value="1"/>
</dbReference>
<keyword evidence="6 7" id="KW-0560">Oxidoreductase</keyword>
<dbReference type="PANTHER" id="PTHR48083">
    <property type="entry name" value="MEDIUM-CHAIN SPECIFIC ACYL-COA DEHYDROGENASE, MITOCHONDRIAL-RELATED"/>
    <property type="match status" value="1"/>
</dbReference>
<evidence type="ECO:0000256" key="7">
    <source>
        <dbReference type="RuleBase" id="RU362125"/>
    </source>
</evidence>
<comment type="caution">
    <text evidence="11">The sequence shown here is derived from an EMBL/GenBank/DDBJ whole genome shotgun (WGS) entry which is preliminary data.</text>
</comment>
<dbReference type="InterPro" id="IPR050741">
    <property type="entry name" value="Acyl-CoA_dehydrogenase"/>
</dbReference>
<name>A0ABV8DZW3_9NOCA</name>
<dbReference type="RefSeq" id="WP_378614994.1">
    <property type="nucleotide sequence ID" value="NZ_JBHSAX010000019.1"/>
</dbReference>
<evidence type="ECO:0000259" key="8">
    <source>
        <dbReference type="Pfam" id="PF00441"/>
    </source>
</evidence>
<evidence type="ECO:0000256" key="6">
    <source>
        <dbReference type="ARBA" id="ARBA00023002"/>
    </source>
</evidence>
<dbReference type="InterPro" id="IPR046373">
    <property type="entry name" value="Acyl-CoA_Oxase/DH_mid-dom_sf"/>
</dbReference>
<dbReference type="SUPFAM" id="SSF47203">
    <property type="entry name" value="Acyl-CoA dehydrogenase C-terminal domain-like"/>
    <property type="match status" value="1"/>
</dbReference>
<dbReference type="InterPro" id="IPR009075">
    <property type="entry name" value="AcylCo_DH/oxidase_C"/>
</dbReference>
<sequence length="430" mass="47537">MAWDFETDPDYQAKLDWADEFVRTEVEPLDLVWPHEQFVPLTGKRRAAIAPLKQRVREQGLWATHLGPDLGGQGHGQVKLALLNEILGRCSWAPIVFGCQAPDTGNAEILAHYGTPEQKERYLRPLLDGELFSCYSMTEPQAGADPRQFTTTAVRDGDDWVLEGRKYFSSNARTAAFSIVMAITDPAAGAYKGMSMFLVPTDTPGIEIERDVRLYGEPEAAGQHALIHYSGVRVPDSALLGGAGQAFVIAQTRLGGGRIHHAMRTIGLAQKALDMLCERALSRETAGSSLAEKQFVQGYIADSWAQLAQFRLLVLHTAWKIDKHNDYRKVRKDIAAVKAVMPTVLHDIAWRSMQVHGALGVTDEVPLMKMITGAAVMGLADGPTEVHKTTVARQVLCDHSATEELWPTEWLPRKREAALAQYADFLGDER</sequence>
<evidence type="ECO:0000256" key="3">
    <source>
        <dbReference type="ARBA" id="ARBA00011738"/>
    </source>
</evidence>
<protein>
    <submittedName>
        <fullName evidence="11">Acyl-CoA dehydrogenase family protein</fullName>
    </submittedName>
</protein>
<dbReference type="InterPro" id="IPR036250">
    <property type="entry name" value="AcylCo_DH-like_C"/>
</dbReference>
<keyword evidence="4 7" id="KW-0285">Flavoprotein</keyword>
<keyword evidence="5 7" id="KW-0274">FAD</keyword>
<reference evidence="12" key="1">
    <citation type="journal article" date="2019" name="Int. J. Syst. Evol. Microbiol.">
        <title>The Global Catalogue of Microorganisms (GCM) 10K type strain sequencing project: providing services to taxonomists for standard genome sequencing and annotation.</title>
        <authorList>
            <consortium name="The Broad Institute Genomics Platform"/>
            <consortium name="The Broad Institute Genome Sequencing Center for Infectious Disease"/>
            <person name="Wu L."/>
            <person name="Ma J."/>
        </authorList>
    </citation>
    <scope>NUCLEOTIDE SEQUENCE [LARGE SCALE GENOMIC DNA]</scope>
    <source>
        <strain evidence="12">CGMCC 4.7330</strain>
    </source>
</reference>
<dbReference type="Pfam" id="PF02770">
    <property type="entry name" value="Acyl-CoA_dh_M"/>
    <property type="match status" value="1"/>
</dbReference>
<evidence type="ECO:0000259" key="10">
    <source>
        <dbReference type="Pfam" id="PF02771"/>
    </source>
</evidence>
<comment type="subunit">
    <text evidence="3">Homodimer.</text>
</comment>